<organism evidence="2 3">
    <name type="scientific">Bergeyella porcorum</name>
    <dbReference type="NCBI Taxonomy" id="1735111"/>
    <lineage>
        <taxon>Bacteria</taxon>
        <taxon>Pseudomonadati</taxon>
        <taxon>Bacteroidota</taxon>
        <taxon>Flavobacteriia</taxon>
        <taxon>Flavobacteriales</taxon>
        <taxon>Weeksellaceae</taxon>
        <taxon>Bergeyella</taxon>
    </lineage>
</organism>
<dbReference type="KEGG" id="bpor:BPO_0253"/>
<dbReference type="AlphaFoldDB" id="A0AAU0F0T7"/>
<keyword evidence="1" id="KW-0472">Membrane</keyword>
<proteinExistence type="predicted"/>
<accession>A0AAU0F0T7</accession>
<evidence type="ECO:0000313" key="2">
    <source>
        <dbReference type="EMBL" id="WOC50900.1"/>
    </source>
</evidence>
<evidence type="ECO:0000256" key="1">
    <source>
        <dbReference type="SAM" id="Phobius"/>
    </source>
</evidence>
<feature type="transmembrane region" description="Helical" evidence="1">
    <location>
        <begin position="102"/>
        <end position="120"/>
    </location>
</feature>
<keyword evidence="3" id="KW-1185">Reference proteome</keyword>
<keyword evidence="1" id="KW-0812">Transmembrane</keyword>
<reference evidence="2" key="1">
    <citation type="submission" date="2023-10" db="EMBL/GenBank/DDBJ databases">
        <title>Characterization and whole genome sequencing of a novel strain of Bergeyella porcorum QD2021 isolated from pig.</title>
        <authorList>
            <person name="Liu G."/>
            <person name="Chen C."/>
            <person name="Han X."/>
        </authorList>
    </citation>
    <scope>NUCLEOTIDE SEQUENCE</scope>
    <source>
        <strain evidence="2">QD2021</strain>
    </source>
</reference>
<dbReference type="Proteomes" id="UP001432059">
    <property type="component" value="Chromosome"/>
</dbReference>
<protein>
    <recommendedName>
        <fullName evidence="4">DUF3592 domain-containing protein</fullName>
    </recommendedName>
</protein>
<keyword evidence="1" id="KW-1133">Transmembrane helix</keyword>
<evidence type="ECO:0008006" key="4">
    <source>
        <dbReference type="Google" id="ProtNLM"/>
    </source>
</evidence>
<gene>
    <name evidence="2" type="ORF">BPO_0253</name>
</gene>
<evidence type="ECO:0000313" key="3">
    <source>
        <dbReference type="Proteomes" id="UP001432059"/>
    </source>
</evidence>
<name>A0AAU0F0T7_9FLAO</name>
<dbReference type="RefSeq" id="WP_327984599.1">
    <property type="nucleotide sequence ID" value="NZ_CP136426.1"/>
</dbReference>
<sequence length="129" mass="15591">MNKIKYITCVSVHCLLLWLGMSYYQQYREKDLIVKTTSPIEVYILDIHYRAKSPNTCDVIYKGREYKNIIFYSNKIIKSTFNNNFYYHKDKDWIFCKGNEQVLAIVDFILFGLSFLLWFIPVERFSLNW</sequence>
<dbReference type="EMBL" id="CP136426">
    <property type="protein sequence ID" value="WOC50900.1"/>
    <property type="molecule type" value="Genomic_DNA"/>
</dbReference>